<dbReference type="GO" id="GO:0042956">
    <property type="term" value="P:maltodextrin transmembrane transport"/>
    <property type="evidence" value="ECO:0007669"/>
    <property type="project" value="TreeGrafter"/>
</dbReference>
<dbReference type="KEGG" id="slk:SLUN_35060"/>
<protein>
    <submittedName>
        <fullName evidence="5">Sugar transporter</fullName>
    </submittedName>
</protein>
<evidence type="ECO:0000256" key="1">
    <source>
        <dbReference type="ARBA" id="ARBA00008520"/>
    </source>
</evidence>
<keyword evidence="5" id="KW-0762">Sugar transport</keyword>
<dbReference type="GO" id="GO:0055052">
    <property type="term" value="C:ATP-binding cassette (ABC) transporter complex, substrate-binding subunit-containing"/>
    <property type="evidence" value="ECO:0007669"/>
    <property type="project" value="TreeGrafter"/>
</dbReference>
<dbReference type="Pfam" id="PF01547">
    <property type="entry name" value="SBP_bac_1"/>
    <property type="match status" value="1"/>
</dbReference>
<evidence type="ECO:0000313" key="5">
    <source>
        <dbReference type="EMBL" id="AVZ76659.1"/>
    </source>
</evidence>
<dbReference type="GO" id="GO:1901982">
    <property type="term" value="F:maltose binding"/>
    <property type="evidence" value="ECO:0007669"/>
    <property type="project" value="TreeGrafter"/>
</dbReference>
<gene>
    <name evidence="5" type="ORF">SLUN_35060</name>
</gene>
<dbReference type="EMBL" id="CP026304">
    <property type="protein sequence ID" value="AVZ76659.1"/>
    <property type="molecule type" value="Genomic_DNA"/>
</dbReference>
<accession>A0A2R4TC00</accession>
<dbReference type="PANTHER" id="PTHR30061:SF50">
    <property type="entry name" value="MALTOSE_MALTODEXTRIN-BINDING PERIPLASMIC PROTEIN"/>
    <property type="match status" value="1"/>
</dbReference>
<feature type="chain" id="PRO_5039419724" evidence="4">
    <location>
        <begin position="20"/>
        <end position="416"/>
    </location>
</feature>
<dbReference type="InterPro" id="IPR006059">
    <property type="entry name" value="SBP"/>
</dbReference>
<proteinExistence type="inferred from homology"/>
<dbReference type="PROSITE" id="PS51257">
    <property type="entry name" value="PROKAR_LIPOPROTEIN"/>
    <property type="match status" value="1"/>
</dbReference>
<evidence type="ECO:0000256" key="4">
    <source>
        <dbReference type="SAM" id="SignalP"/>
    </source>
</evidence>
<dbReference type="SUPFAM" id="SSF53850">
    <property type="entry name" value="Periplasmic binding protein-like II"/>
    <property type="match status" value="1"/>
</dbReference>
<dbReference type="GO" id="GO:0015768">
    <property type="term" value="P:maltose transport"/>
    <property type="evidence" value="ECO:0007669"/>
    <property type="project" value="TreeGrafter"/>
</dbReference>
<dbReference type="RefSeq" id="WP_108153948.1">
    <property type="nucleotide sequence ID" value="NZ_CP026304.1"/>
</dbReference>
<organism evidence="5 6">
    <name type="scientific">Streptomyces lunaelactis</name>
    <dbReference type="NCBI Taxonomy" id="1535768"/>
    <lineage>
        <taxon>Bacteria</taxon>
        <taxon>Bacillati</taxon>
        <taxon>Actinomycetota</taxon>
        <taxon>Actinomycetes</taxon>
        <taxon>Kitasatosporales</taxon>
        <taxon>Streptomycetaceae</taxon>
        <taxon>Streptomyces</taxon>
    </lineage>
</organism>
<dbReference type="AlphaFoldDB" id="A0A2R4TC00"/>
<keyword evidence="2" id="KW-0813">Transport</keyword>
<sequence length="416" mass="44579">MKNHSLALSVALVSALTLGGCGLVPGAGSDTRTVRIWLMKDSVTDDFLKRFTAAYTEDNPSVKLEFTFQEWTGIGKKVTAALEDDEAPDIIEVGNTQVAQYAESDGLWDLTLESVRDLGNEDWLPGLAEPGSINGSQYGIPWYAANRVVIYNKDLFTGAGIKQPPKTRAQWLEYSERLNGNGVQGIYLSGQDWYSLAGFIWDEGGELAVDKGGWEGALDTPAALRGMEFYKQLQSHGEGPKGGDEETPPQAEVFAKGNVAQMIAVPSAATVIEKANPELKGKLGFFPVPGKTAARPGTVFTGGSDLIVPENARERTAAVEVVKALAGERWQTDLARTMNYVPNKTTLAGVIRGEESTAAMAAGAAHGKATPNSPQWGTVEADNPIKPYMTAVLQGKEPRREARAASARITAALLPR</sequence>
<feature type="signal peptide" evidence="4">
    <location>
        <begin position="1"/>
        <end position="19"/>
    </location>
</feature>
<dbReference type="OrthoDB" id="2507686at2"/>
<dbReference type="GeneID" id="55660472"/>
<dbReference type="Gene3D" id="3.40.190.10">
    <property type="entry name" value="Periplasmic binding protein-like II"/>
    <property type="match status" value="2"/>
</dbReference>
<reference evidence="5 6" key="1">
    <citation type="submission" date="2018-01" db="EMBL/GenBank/DDBJ databases">
        <title>Complete genome sequence of Streptomyces lunaelactis MM109T, a Ferroverdin A producer isolated from cave moonmilk deposits.</title>
        <authorList>
            <person name="Naome A."/>
            <person name="Martinet L."/>
            <person name="Maciejewska M."/>
            <person name="Anderssen S."/>
            <person name="Adam D."/>
            <person name="Tenconi E."/>
            <person name="Deflandre B."/>
            <person name="Arguelles-Arias A."/>
            <person name="Calusinska M."/>
            <person name="Copieters W."/>
            <person name="Karim L."/>
            <person name="Hanikenne M."/>
            <person name="Baurain D."/>
            <person name="van Wezel G."/>
            <person name="Smargiasso N."/>
            <person name="de Pauw E."/>
            <person name="Delfosse P."/>
            <person name="Rigali S."/>
        </authorList>
    </citation>
    <scope>NUCLEOTIDE SEQUENCE [LARGE SCALE GENOMIC DNA]</scope>
    <source>
        <strain evidence="5 6">MM109</strain>
    </source>
</reference>
<dbReference type="PANTHER" id="PTHR30061">
    <property type="entry name" value="MALTOSE-BINDING PERIPLASMIC PROTEIN"/>
    <property type="match status" value="1"/>
</dbReference>
<comment type="similarity">
    <text evidence="1">Belongs to the bacterial solute-binding protein 1 family.</text>
</comment>
<dbReference type="Proteomes" id="UP000244201">
    <property type="component" value="Chromosome"/>
</dbReference>
<keyword evidence="3 4" id="KW-0732">Signal</keyword>
<evidence type="ECO:0000256" key="3">
    <source>
        <dbReference type="ARBA" id="ARBA00022729"/>
    </source>
</evidence>
<evidence type="ECO:0000256" key="2">
    <source>
        <dbReference type="ARBA" id="ARBA00022448"/>
    </source>
</evidence>
<evidence type="ECO:0000313" key="6">
    <source>
        <dbReference type="Proteomes" id="UP000244201"/>
    </source>
</evidence>
<keyword evidence="6" id="KW-1185">Reference proteome</keyword>
<name>A0A2R4TC00_9ACTN</name>